<gene>
    <name evidence="2" type="ORF">SAMN05660461_3105</name>
</gene>
<protein>
    <submittedName>
        <fullName evidence="2">Uncharacterized conserved protein, implicated in type VI secretion and phage assembly</fullName>
    </submittedName>
</protein>
<dbReference type="Gene3D" id="2.30.110.50">
    <property type="match status" value="1"/>
</dbReference>
<evidence type="ECO:0000259" key="1">
    <source>
        <dbReference type="Pfam" id="PF04717"/>
    </source>
</evidence>
<dbReference type="Pfam" id="PF05954">
    <property type="entry name" value="Phage_GPD"/>
    <property type="match status" value="1"/>
</dbReference>
<dbReference type="Gene3D" id="4.10.220.110">
    <property type="match status" value="1"/>
</dbReference>
<evidence type="ECO:0000313" key="2">
    <source>
        <dbReference type="EMBL" id="SKD05465.1"/>
    </source>
</evidence>
<dbReference type="Proteomes" id="UP000190166">
    <property type="component" value="Unassembled WGS sequence"/>
</dbReference>
<dbReference type="SUPFAM" id="SSF69255">
    <property type="entry name" value="gp5 N-terminal domain-like"/>
    <property type="match status" value="1"/>
</dbReference>
<dbReference type="STRING" id="393003.SAMN05660461_3105"/>
<evidence type="ECO:0000313" key="3">
    <source>
        <dbReference type="Proteomes" id="UP000190166"/>
    </source>
</evidence>
<dbReference type="InterPro" id="IPR037026">
    <property type="entry name" value="Vgr_OB-fold_dom_sf"/>
</dbReference>
<organism evidence="2 3">
    <name type="scientific">Chitinophaga ginsengisegetis</name>
    <dbReference type="NCBI Taxonomy" id="393003"/>
    <lineage>
        <taxon>Bacteria</taxon>
        <taxon>Pseudomonadati</taxon>
        <taxon>Bacteroidota</taxon>
        <taxon>Chitinophagia</taxon>
        <taxon>Chitinophagales</taxon>
        <taxon>Chitinophagaceae</taxon>
        <taxon>Chitinophaga</taxon>
    </lineage>
</organism>
<dbReference type="SUPFAM" id="SSF69279">
    <property type="entry name" value="Phage tail proteins"/>
    <property type="match status" value="2"/>
</dbReference>
<accession>A0A1T5NYB8</accession>
<keyword evidence="3" id="KW-1185">Reference proteome</keyword>
<dbReference type="Gene3D" id="2.40.50.230">
    <property type="entry name" value="Gp5 N-terminal domain"/>
    <property type="match status" value="1"/>
</dbReference>
<proteinExistence type="predicted"/>
<dbReference type="Gene3D" id="3.55.50.10">
    <property type="entry name" value="Baseplate protein-like domains"/>
    <property type="match status" value="1"/>
</dbReference>
<dbReference type="Pfam" id="PF04717">
    <property type="entry name" value="Phage_base_V"/>
    <property type="match status" value="1"/>
</dbReference>
<reference evidence="2 3" key="1">
    <citation type="submission" date="2017-02" db="EMBL/GenBank/DDBJ databases">
        <authorList>
            <person name="Peterson S.W."/>
        </authorList>
    </citation>
    <scope>NUCLEOTIDE SEQUENCE [LARGE SCALE GENOMIC DNA]</scope>
    <source>
        <strain evidence="2 3">DSM 18108</strain>
    </source>
</reference>
<sequence length="602" mass="65978">MLHTITTVSIADKQFKQFHSLRLEQQLQGHHHFELKIGYDWLQELGPGMVSATKAFLGKEVSITIQAFEQLQTYEPLIFNGIVMSVSSGKESDGTHGFCVIRGYSPTVLLSNDLHVQTFENQDLSAIVNTTLKAGGPYVSRPLVDPNTTSPLKYIVQYKETSFDFLHRLSERFGEWFFYNGQQVVFGKYQPREVSLVHLVDLMSFDLEMKVQPNNQQLNGFDYRNNKVVENTTVAQPAGKVNDYTSHVQGLSEKLYSTPSTYKMNHAFTSNAKAELDTLVTRQKKGRMAAMVQLKGSSRHTSLRVGDHISIQESVYAKDDHGKFMIWGLTHHVTGNGDYYNEFEGIPADAAVPPVNLENIPFCEAQSATVVDNHDPKDLGRVRARFKWQQQGMTPWMRVVAPHGGGSKGMYMVPEKGEEVVVDFEGGNPELPFVLGTTYNGEGKSGFGTANNDMKAIRTRTGISILLNDADGSVTVSDKAGNTIFIDGTDKMSLFSKTKMSISSKEVEITSEKFSIAASEQGSIVAKKGIYLEGTETVTVNSKDAVVKGGDSLTLISKDLLASGSKNANVTGASVMVNGTKDVTVSGHGDVIVSGGLVKINS</sequence>
<dbReference type="RefSeq" id="WP_159454324.1">
    <property type="nucleotide sequence ID" value="NZ_FUZZ01000002.1"/>
</dbReference>
<dbReference type="AlphaFoldDB" id="A0A1T5NYB8"/>
<name>A0A1T5NYB8_9BACT</name>
<dbReference type="EMBL" id="FUZZ01000002">
    <property type="protein sequence ID" value="SKD05465.1"/>
    <property type="molecule type" value="Genomic_DNA"/>
</dbReference>
<feature type="domain" description="Gp5/Type VI secretion system Vgr protein OB-fold" evidence="1">
    <location>
        <begin position="367"/>
        <end position="439"/>
    </location>
</feature>
<dbReference type="InterPro" id="IPR006531">
    <property type="entry name" value="Gp5/Vgr_OB"/>
</dbReference>